<dbReference type="GO" id="GO:0008270">
    <property type="term" value="F:zinc ion binding"/>
    <property type="evidence" value="ECO:0007669"/>
    <property type="project" value="InterPro"/>
</dbReference>
<gene>
    <name evidence="3" type="ORF">P153DRAFT_399716</name>
</gene>
<protein>
    <recommendedName>
        <fullName evidence="1">Metalloendopeptidase</fullName>
        <ecNumber evidence="1">3.4.24.-</ecNumber>
    </recommendedName>
</protein>
<dbReference type="InterPro" id="IPR001506">
    <property type="entry name" value="Peptidase_M12A"/>
</dbReference>
<evidence type="ECO:0000259" key="2">
    <source>
        <dbReference type="SMART" id="SM00235"/>
    </source>
</evidence>
<dbReference type="InterPro" id="IPR006026">
    <property type="entry name" value="Peptidase_Metallo"/>
</dbReference>
<reference evidence="3" key="1">
    <citation type="journal article" date="2020" name="Stud. Mycol.">
        <title>101 Dothideomycetes genomes: a test case for predicting lifestyles and emergence of pathogens.</title>
        <authorList>
            <person name="Haridas S."/>
            <person name="Albert R."/>
            <person name="Binder M."/>
            <person name="Bloem J."/>
            <person name="Labutti K."/>
            <person name="Salamov A."/>
            <person name="Andreopoulos B."/>
            <person name="Baker S."/>
            <person name="Barry K."/>
            <person name="Bills G."/>
            <person name="Bluhm B."/>
            <person name="Cannon C."/>
            <person name="Castanera R."/>
            <person name="Culley D."/>
            <person name="Daum C."/>
            <person name="Ezra D."/>
            <person name="Gonzalez J."/>
            <person name="Henrissat B."/>
            <person name="Kuo A."/>
            <person name="Liang C."/>
            <person name="Lipzen A."/>
            <person name="Lutzoni F."/>
            <person name="Magnuson J."/>
            <person name="Mondo S."/>
            <person name="Nolan M."/>
            <person name="Ohm R."/>
            <person name="Pangilinan J."/>
            <person name="Park H.-J."/>
            <person name="Ramirez L."/>
            <person name="Alfaro M."/>
            <person name="Sun H."/>
            <person name="Tritt A."/>
            <person name="Yoshinaga Y."/>
            <person name="Zwiers L.-H."/>
            <person name="Turgeon B."/>
            <person name="Goodwin S."/>
            <person name="Spatafora J."/>
            <person name="Crous P."/>
            <person name="Grigoriev I."/>
        </authorList>
    </citation>
    <scope>NUCLEOTIDE SEQUENCE</scope>
    <source>
        <strain evidence="3">CBS 119687</strain>
    </source>
</reference>
<organism evidence="3 4">
    <name type="scientific">Dothidotthia symphoricarpi CBS 119687</name>
    <dbReference type="NCBI Taxonomy" id="1392245"/>
    <lineage>
        <taxon>Eukaryota</taxon>
        <taxon>Fungi</taxon>
        <taxon>Dikarya</taxon>
        <taxon>Ascomycota</taxon>
        <taxon>Pezizomycotina</taxon>
        <taxon>Dothideomycetes</taxon>
        <taxon>Pleosporomycetidae</taxon>
        <taxon>Pleosporales</taxon>
        <taxon>Dothidotthiaceae</taxon>
        <taxon>Dothidotthia</taxon>
    </lineage>
</organism>
<keyword evidence="1" id="KW-0732">Signal</keyword>
<dbReference type="InterPro" id="IPR024079">
    <property type="entry name" value="MetalloPept_cat_dom_sf"/>
</dbReference>
<keyword evidence="1" id="KW-0645">Protease</keyword>
<feature type="chain" id="PRO_5033104952" description="Metalloendopeptidase" evidence="1">
    <location>
        <begin position="19"/>
        <end position="372"/>
    </location>
</feature>
<accession>A0A6A6A2N4</accession>
<dbReference type="Gene3D" id="3.40.390.10">
    <property type="entry name" value="Collagenase (Catalytic Domain)"/>
    <property type="match status" value="1"/>
</dbReference>
<evidence type="ECO:0000313" key="3">
    <source>
        <dbReference type="EMBL" id="KAF2126262.1"/>
    </source>
</evidence>
<dbReference type="GeneID" id="54412188"/>
<feature type="domain" description="Peptidase metallopeptidase" evidence="2">
    <location>
        <begin position="68"/>
        <end position="258"/>
    </location>
</feature>
<dbReference type="GO" id="GO:0004222">
    <property type="term" value="F:metalloendopeptidase activity"/>
    <property type="evidence" value="ECO:0007669"/>
    <property type="project" value="UniProtKB-UniRule"/>
</dbReference>
<dbReference type="SMART" id="SM00235">
    <property type="entry name" value="ZnMc"/>
    <property type="match status" value="1"/>
</dbReference>
<dbReference type="RefSeq" id="XP_033520654.1">
    <property type="nucleotide sequence ID" value="XM_033671756.1"/>
</dbReference>
<keyword evidence="1" id="KW-0378">Hydrolase</keyword>
<keyword evidence="1" id="KW-0862">Zinc</keyword>
<comment type="cofactor">
    <cofactor evidence="1">
        <name>Zn(2+)</name>
        <dbReference type="ChEBI" id="CHEBI:29105"/>
    </cofactor>
    <text evidence="1">Binds 1 zinc ion per subunit.</text>
</comment>
<name>A0A6A6A2N4_9PLEO</name>
<dbReference type="EMBL" id="ML977514">
    <property type="protein sequence ID" value="KAF2126262.1"/>
    <property type="molecule type" value="Genomic_DNA"/>
</dbReference>
<dbReference type="Pfam" id="PF01400">
    <property type="entry name" value="Astacin"/>
    <property type="match status" value="1"/>
</dbReference>
<dbReference type="SUPFAM" id="SSF55486">
    <property type="entry name" value="Metalloproteases ('zincins'), catalytic domain"/>
    <property type="match status" value="1"/>
</dbReference>
<dbReference type="AlphaFoldDB" id="A0A6A6A2N4"/>
<keyword evidence="4" id="KW-1185">Reference proteome</keyword>
<dbReference type="GO" id="GO:0006508">
    <property type="term" value="P:proteolysis"/>
    <property type="evidence" value="ECO:0007669"/>
    <property type="project" value="UniProtKB-KW"/>
</dbReference>
<dbReference type="PRINTS" id="PR00480">
    <property type="entry name" value="ASTACIN"/>
</dbReference>
<dbReference type="EC" id="3.4.24.-" evidence="1"/>
<keyword evidence="1" id="KW-0482">Metalloprotease</keyword>
<proteinExistence type="predicted"/>
<evidence type="ECO:0000256" key="1">
    <source>
        <dbReference type="RuleBase" id="RU361183"/>
    </source>
</evidence>
<keyword evidence="1" id="KW-0479">Metal-binding</keyword>
<evidence type="ECO:0000313" key="4">
    <source>
        <dbReference type="Proteomes" id="UP000799771"/>
    </source>
</evidence>
<sequence>MRLTTISLLACLLAITFACPSLFDNPVLVSNDTYLSAALEKQVGEHDQLRQRWVDAVDTVTTLDRNRFYKRWPKDPISNTHLIWYCYEDESTHAEMATTVDQALKLWYDKINGPGADSGHALEVRDGTDLASEQPWCRLQPPHPNAYNWDSNWNPKHSPTTVVIRKGKPHGIGAVASTGYNPEATGGDHYVVVDLSKYHPSHWASSIAHEFGHVFGLSHEHQRKDRDKYYHFECKNVGNYDQVKEQVKQHKSPVRYSMADVCKSAMLGFSYNNFAATEFSKENRIDEDGIEEFTLDGPSDPQSIMLYSSAAYMKAEGNWKDWKDAVLVKWKPAFAGESHPRERTQDNCDIIYANTLVSNGDMEYIKIVYPWV</sequence>
<dbReference type="OrthoDB" id="291007at2759"/>
<dbReference type="PROSITE" id="PS51257">
    <property type="entry name" value="PROKAR_LIPOPROTEIN"/>
    <property type="match status" value="1"/>
</dbReference>
<feature type="signal peptide" evidence="1">
    <location>
        <begin position="1"/>
        <end position="18"/>
    </location>
</feature>
<dbReference type="Proteomes" id="UP000799771">
    <property type="component" value="Unassembled WGS sequence"/>
</dbReference>